<feature type="region of interest" description="Disordered" evidence="1">
    <location>
        <begin position="225"/>
        <end position="249"/>
    </location>
</feature>
<keyword evidence="4" id="KW-1185">Reference proteome</keyword>
<feature type="transmembrane region" description="Helical" evidence="2">
    <location>
        <begin position="60"/>
        <end position="78"/>
    </location>
</feature>
<name>A0ABU2RWZ3_9ACTN</name>
<evidence type="ECO:0000256" key="1">
    <source>
        <dbReference type="SAM" id="MobiDB-lite"/>
    </source>
</evidence>
<sequence length="404" mass="43840">MRRVRRRAIAERARQAGLGAVHRVHYERRSWVTGGGASLLGLLIGVAVFTPLYIPAVLPFVLVGVPLLLVCWASWVYLMPPRRLTGRRWFAVCDEGLLLWSLHGGQPAALAIPWEMIGGVEEGVNDAQGAFSFRLSWLEGDRHRKDLAHERSLTVGAVMGRSGLIRAVRARGALPRPVARRVVITSVALGSAAVLSWALMLLPPVNDAVLGDLPRDLHDFARICGEDGEGGGEPFPRAAPFEPGDEQEPSPWVAIEDEWDEHSGTGTETAEPEWGDDEPDADTVQLVACAAGSGAVPDTDISCPYTEGPLGFGPATQSVEFAQGRYRVTVYEARTGDKVGEGVLEGEDDVECHEYVSAEETGPIYTSPEWDAYATLLTEVQTQRSQRVPSAWSVAGMWRRSPAS</sequence>
<dbReference type="RefSeq" id="WP_311614911.1">
    <property type="nucleotide sequence ID" value="NZ_JAVREV010000001.1"/>
</dbReference>
<feature type="transmembrane region" description="Helical" evidence="2">
    <location>
        <begin position="31"/>
        <end position="54"/>
    </location>
</feature>
<evidence type="ECO:0000313" key="4">
    <source>
        <dbReference type="Proteomes" id="UP001183615"/>
    </source>
</evidence>
<accession>A0ABU2RWZ3</accession>
<gene>
    <name evidence="3" type="ORF">RM779_01445</name>
</gene>
<dbReference type="EMBL" id="JAVREV010000001">
    <property type="protein sequence ID" value="MDT0441267.1"/>
    <property type="molecule type" value="Genomic_DNA"/>
</dbReference>
<protein>
    <submittedName>
        <fullName evidence="3">Uncharacterized protein</fullName>
    </submittedName>
</protein>
<comment type="caution">
    <text evidence="3">The sequence shown here is derived from an EMBL/GenBank/DDBJ whole genome shotgun (WGS) entry which is preliminary data.</text>
</comment>
<feature type="transmembrane region" description="Helical" evidence="2">
    <location>
        <begin position="182"/>
        <end position="202"/>
    </location>
</feature>
<evidence type="ECO:0000313" key="3">
    <source>
        <dbReference type="EMBL" id="MDT0441267.1"/>
    </source>
</evidence>
<proteinExistence type="predicted"/>
<keyword evidence="2" id="KW-0812">Transmembrane</keyword>
<evidence type="ECO:0000256" key="2">
    <source>
        <dbReference type="SAM" id="Phobius"/>
    </source>
</evidence>
<keyword evidence="2" id="KW-1133">Transmembrane helix</keyword>
<reference evidence="4" key="1">
    <citation type="submission" date="2023-07" db="EMBL/GenBank/DDBJ databases">
        <title>30 novel species of actinomycetes from the DSMZ collection.</title>
        <authorList>
            <person name="Nouioui I."/>
        </authorList>
    </citation>
    <scope>NUCLEOTIDE SEQUENCE [LARGE SCALE GENOMIC DNA]</scope>
    <source>
        <strain evidence="4">DSM 41886</strain>
    </source>
</reference>
<keyword evidence="2" id="KW-0472">Membrane</keyword>
<dbReference type="Proteomes" id="UP001183615">
    <property type="component" value="Unassembled WGS sequence"/>
</dbReference>
<organism evidence="3 4">
    <name type="scientific">Streptomyces johnsoniae</name>
    <dbReference type="NCBI Taxonomy" id="3075532"/>
    <lineage>
        <taxon>Bacteria</taxon>
        <taxon>Bacillati</taxon>
        <taxon>Actinomycetota</taxon>
        <taxon>Actinomycetes</taxon>
        <taxon>Kitasatosporales</taxon>
        <taxon>Streptomycetaceae</taxon>
        <taxon>Streptomyces</taxon>
    </lineage>
</organism>